<keyword evidence="1" id="KW-0472">Membrane</keyword>
<gene>
    <name evidence="3" type="ordered locus">Tpen_0023</name>
</gene>
<dbReference type="KEGG" id="tpe:Tpen_0023"/>
<keyword evidence="4" id="KW-1185">Reference proteome</keyword>
<evidence type="ECO:0000256" key="1">
    <source>
        <dbReference type="SAM" id="Phobius"/>
    </source>
</evidence>
<reference evidence="4" key="1">
    <citation type="journal article" date="2008" name="J. Bacteriol.">
        <title>Genome sequence of Thermofilum pendens reveals an exceptional loss of biosynthetic pathways without genome reduction.</title>
        <authorList>
            <person name="Anderson I."/>
            <person name="Rodriguez J."/>
            <person name="Susanti D."/>
            <person name="Porat I."/>
            <person name="Reich C."/>
            <person name="Ulrich L.E."/>
            <person name="Elkins J.G."/>
            <person name="Mavromatis K."/>
            <person name="Lykidis A."/>
            <person name="Kim E."/>
            <person name="Thompson L.S."/>
            <person name="Nolan M."/>
            <person name="Land M."/>
            <person name="Copeland A."/>
            <person name="Lapidus A."/>
            <person name="Lucas S."/>
            <person name="Detter C."/>
            <person name="Zhulin I.B."/>
            <person name="Olsen G.J."/>
            <person name="Whitman W."/>
            <person name="Mukhopadhyay B."/>
            <person name="Bristow J."/>
            <person name="Kyrpides N."/>
        </authorList>
    </citation>
    <scope>NUCLEOTIDE SEQUENCE [LARGE SCALE GENOMIC DNA]</scope>
    <source>
        <strain evidence="4">DSM 2475 / Hrk 5</strain>
    </source>
</reference>
<dbReference type="Pfam" id="PF14478">
    <property type="entry name" value="DUF4430"/>
    <property type="match status" value="1"/>
</dbReference>
<dbReference type="AlphaFoldDB" id="A1RW53"/>
<name>A1RW53_THEPD</name>
<evidence type="ECO:0000313" key="4">
    <source>
        <dbReference type="Proteomes" id="UP000000641"/>
    </source>
</evidence>
<dbReference type="EMBL" id="CP000505">
    <property type="protein sequence ID" value="ABL77433.1"/>
    <property type="molecule type" value="Genomic_DNA"/>
</dbReference>
<dbReference type="STRING" id="368408.Tpen_0023"/>
<dbReference type="InterPro" id="IPR027954">
    <property type="entry name" value="Transcobalamin-like_C"/>
</dbReference>
<dbReference type="eggNOG" id="arCOG09431">
    <property type="taxonomic scope" value="Archaea"/>
</dbReference>
<dbReference type="Proteomes" id="UP000000641">
    <property type="component" value="Chromosome"/>
</dbReference>
<sequence>MDKNPICVSGEKSPGRKIAGLLVLALLAWAIIASGFAAYLYLENERLSASLRSYASRTVLVNIGIDYGNGTIVWFNSTPLPSGSSALTALVAVAKVEYKTSQMGAYVTSVNGVSEKFLSKNEGYSWLWYRYDPGKSQLVMGQVAADKYILANGDVIVWRYEHWKF</sequence>
<dbReference type="HOGENOM" id="CLU_1691628_0_0_2"/>
<feature type="transmembrane region" description="Helical" evidence="1">
    <location>
        <begin position="18"/>
        <end position="42"/>
    </location>
</feature>
<evidence type="ECO:0000313" key="3">
    <source>
        <dbReference type="EMBL" id="ABL77433.1"/>
    </source>
</evidence>
<evidence type="ECO:0000259" key="2">
    <source>
        <dbReference type="Pfam" id="PF14478"/>
    </source>
</evidence>
<keyword evidence="1" id="KW-1133">Transmembrane helix</keyword>
<dbReference type="Gene3D" id="2.170.130.30">
    <property type="match status" value="1"/>
</dbReference>
<accession>A1RW53</accession>
<feature type="domain" description="Transcobalamin-like C-terminal" evidence="2">
    <location>
        <begin position="83"/>
        <end position="161"/>
    </location>
</feature>
<dbReference type="EnsemblBacteria" id="ABL77433">
    <property type="protein sequence ID" value="ABL77433"/>
    <property type="gene ID" value="Tpen_0023"/>
</dbReference>
<keyword evidence="1" id="KW-0812">Transmembrane</keyword>
<proteinExistence type="predicted"/>
<organism evidence="3 4">
    <name type="scientific">Thermofilum pendens (strain DSM 2475 / Hrk 5)</name>
    <dbReference type="NCBI Taxonomy" id="368408"/>
    <lineage>
        <taxon>Archaea</taxon>
        <taxon>Thermoproteota</taxon>
        <taxon>Thermoprotei</taxon>
        <taxon>Thermofilales</taxon>
        <taxon>Thermofilaceae</taxon>
        <taxon>Thermofilum</taxon>
    </lineage>
</organism>
<protein>
    <recommendedName>
        <fullName evidence="2">Transcobalamin-like C-terminal domain-containing protein</fullName>
    </recommendedName>
</protein>